<keyword evidence="1" id="KW-0732">Signal</keyword>
<feature type="signal peptide" evidence="1">
    <location>
        <begin position="1"/>
        <end position="28"/>
    </location>
</feature>
<evidence type="ECO:0000313" key="3">
    <source>
        <dbReference type="Proteomes" id="UP001595872"/>
    </source>
</evidence>
<dbReference type="InterPro" id="IPR029058">
    <property type="entry name" value="AB_hydrolase_fold"/>
</dbReference>
<dbReference type="Proteomes" id="UP001595872">
    <property type="component" value="Unassembled WGS sequence"/>
</dbReference>
<accession>A0ABV9TZK5</accession>
<dbReference type="PIRSF" id="PIRSF029171">
    <property type="entry name" value="Esterase_LipA"/>
    <property type="match status" value="1"/>
</dbReference>
<sequence>MSRTRRRAAALAALTLPAALAPAVSARADAPAPGTVLASAPLPAKLWVPGTTAKAFRLTYRTTDAHGRPARSTGEVFIPKGTAPAGGWPVLSWAHGTSGLGDSCAPSVKGPALPERDFPYLATWMKQGYAIVASDYAGLGTPGLPAYLNGRSTAHNVVDMVKAGRGFAARKLPVRERLSRDWAVIGQSQGAGAAIYTARYATRFGGRELNYRGAVGTGTPAYIEKIVDLVGPQFPPSLGPGTTAYLSYIFAALRSVHPELGIDRILTPTGRKYLAMAETACVDEFETALKGVSVTGFFSKPVMTLPRFAAVAQDYLAMPESGFDKPFFMGHGLLDTDVPYALTAPYVAALLANHQPLTFKTYPSDHSGTLIRSQADTVPFVARLFGR</sequence>
<comment type="caution">
    <text evidence="2">The sequence shown here is derived from an EMBL/GenBank/DDBJ whole genome shotgun (WGS) entry which is preliminary data.</text>
</comment>
<evidence type="ECO:0000313" key="2">
    <source>
        <dbReference type="EMBL" id="MFC4909588.1"/>
    </source>
</evidence>
<proteinExistence type="predicted"/>
<reference evidence="3" key="1">
    <citation type="journal article" date="2019" name="Int. J. Syst. Evol. Microbiol.">
        <title>The Global Catalogue of Microorganisms (GCM) 10K type strain sequencing project: providing services to taxonomists for standard genome sequencing and annotation.</title>
        <authorList>
            <consortium name="The Broad Institute Genomics Platform"/>
            <consortium name="The Broad Institute Genome Sequencing Center for Infectious Disease"/>
            <person name="Wu L."/>
            <person name="Ma J."/>
        </authorList>
    </citation>
    <scope>NUCLEOTIDE SEQUENCE [LARGE SCALE GENOMIC DNA]</scope>
    <source>
        <strain evidence="3">KLKA75</strain>
    </source>
</reference>
<name>A0ABV9TZK5_9ACTN</name>
<organism evidence="2 3">
    <name type="scientific">Actinomadura gamaensis</name>
    <dbReference type="NCBI Taxonomy" id="1763541"/>
    <lineage>
        <taxon>Bacteria</taxon>
        <taxon>Bacillati</taxon>
        <taxon>Actinomycetota</taxon>
        <taxon>Actinomycetes</taxon>
        <taxon>Streptosporangiales</taxon>
        <taxon>Thermomonosporaceae</taxon>
        <taxon>Actinomadura</taxon>
    </lineage>
</organism>
<dbReference type="PANTHER" id="PTHR34853">
    <property type="match status" value="1"/>
</dbReference>
<dbReference type="RefSeq" id="WP_378257206.1">
    <property type="nucleotide sequence ID" value="NZ_JBHSIT010000005.1"/>
</dbReference>
<keyword evidence="3" id="KW-1185">Reference proteome</keyword>
<dbReference type="InterPro" id="IPR005152">
    <property type="entry name" value="Lipase_secreted"/>
</dbReference>
<dbReference type="EMBL" id="JBHSIT010000005">
    <property type="protein sequence ID" value="MFC4909588.1"/>
    <property type="molecule type" value="Genomic_DNA"/>
</dbReference>
<protein>
    <submittedName>
        <fullName evidence="2">Lipase</fullName>
    </submittedName>
</protein>
<feature type="chain" id="PRO_5046556778" evidence="1">
    <location>
        <begin position="29"/>
        <end position="387"/>
    </location>
</feature>
<evidence type="ECO:0000256" key="1">
    <source>
        <dbReference type="SAM" id="SignalP"/>
    </source>
</evidence>
<dbReference type="PANTHER" id="PTHR34853:SF1">
    <property type="entry name" value="LIPASE 5"/>
    <property type="match status" value="1"/>
</dbReference>
<dbReference type="SUPFAM" id="SSF53474">
    <property type="entry name" value="alpha/beta-Hydrolases"/>
    <property type="match status" value="1"/>
</dbReference>
<dbReference type="InterPro" id="IPR006311">
    <property type="entry name" value="TAT_signal"/>
</dbReference>
<dbReference type="PROSITE" id="PS51318">
    <property type="entry name" value="TAT"/>
    <property type="match status" value="1"/>
</dbReference>
<gene>
    <name evidence="2" type="ORF">ACFPCY_19855</name>
</gene>
<dbReference type="Gene3D" id="3.40.50.1820">
    <property type="entry name" value="alpha/beta hydrolase"/>
    <property type="match status" value="1"/>
</dbReference>